<evidence type="ECO:0000313" key="3">
    <source>
        <dbReference type="Proteomes" id="UP001496674"/>
    </source>
</evidence>
<gene>
    <name evidence="2" type="ORF">BSYN_01690</name>
</gene>
<dbReference type="SUPFAM" id="SSF53756">
    <property type="entry name" value="UDP-Glycosyltransferase/glycogen phosphorylase"/>
    <property type="match status" value="1"/>
</dbReference>
<evidence type="ECO:0000313" key="2">
    <source>
        <dbReference type="EMBL" id="BEG97904.1"/>
    </source>
</evidence>
<keyword evidence="3" id="KW-1185">Reference proteome</keyword>
<sequence length="343" mass="39343">MDNGYEVEVYGFSRKNAGAVLRSDRFTLNVIGEYSNELGYLKRIPIIVGALKRVFGRIKEPVIFYYFGYDIAFLSLTINRRAYIYEESDLMHTYIRNAIVRNLLEYIDRKIINNSFETIFTSEGFLKYHYGNKVPRNVSVIPNRLNKAILSKQPVGKKTEYPVKLKVGFVGVIRFKTVYEFVQTFLKNFPEHEFHFYGTDTSLDAKFESLKSFGNVFFHGSFRNPDDLPEIYSNIDLVLATYDVSVLNVRYAEPNKIYEAVYFNTPIIVSKGTFLAEEVEQLGVGYWVNPSDAGDVVSLVDSILEKGFNDKTEACKSLPPEFSLNNNEGFFVKLNSKMNNKTG</sequence>
<reference evidence="2 3" key="1">
    <citation type="submission" date="2023-04" db="EMBL/GenBank/DDBJ databases">
        <title>Draft genome sequence of acteroides sedimenti strain YN3PY1.</title>
        <authorList>
            <person name="Yoshida N."/>
        </authorList>
    </citation>
    <scope>NUCLEOTIDE SEQUENCE [LARGE SCALE GENOMIC DNA]</scope>
    <source>
        <strain evidence="2 3">YN3PY1</strain>
    </source>
</reference>
<organism evidence="2 3">
    <name type="scientific">Bacteroides sedimenti</name>
    <dbReference type="NCBI Taxonomy" id="2136147"/>
    <lineage>
        <taxon>Bacteria</taxon>
        <taxon>Pseudomonadati</taxon>
        <taxon>Bacteroidota</taxon>
        <taxon>Bacteroidia</taxon>
        <taxon>Bacteroidales</taxon>
        <taxon>Bacteroidaceae</taxon>
        <taxon>Bacteroides</taxon>
    </lineage>
</organism>
<dbReference type="Pfam" id="PF00534">
    <property type="entry name" value="Glycos_transf_1"/>
    <property type="match status" value="1"/>
</dbReference>
<protein>
    <recommendedName>
        <fullName evidence="1">Glycosyl transferase family 1 domain-containing protein</fullName>
    </recommendedName>
</protein>
<dbReference type="EMBL" id="AP028055">
    <property type="protein sequence ID" value="BEG97904.1"/>
    <property type="molecule type" value="Genomic_DNA"/>
</dbReference>
<proteinExistence type="predicted"/>
<accession>A0ABN6Z0E2</accession>
<dbReference type="InterPro" id="IPR001296">
    <property type="entry name" value="Glyco_trans_1"/>
</dbReference>
<dbReference type="Gene3D" id="3.40.50.2000">
    <property type="entry name" value="Glycogen Phosphorylase B"/>
    <property type="match status" value="1"/>
</dbReference>
<feature type="domain" description="Glycosyl transferase family 1" evidence="1">
    <location>
        <begin position="174"/>
        <end position="310"/>
    </location>
</feature>
<evidence type="ECO:0000259" key="1">
    <source>
        <dbReference type="Pfam" id="PF00534"/>
    </source>
</evidence>
<dbReference type="Proteomes" id="UP001496674">
    <property type="component" value="Chromosome"/>
</dbReference>
<name>A0ABN6Z0E2_9BACE</name>